<dbReference type="InterPro" id="IPR018164">
    <property type="entry name" value="Ala-tRNA-synth_IIc_N"/>
</dbReference>
<dbReference type="SMART" id="SM00863">
    <property type="entry name" value="tRNA_SAD"/>
    <property type="match status" value="1"/>
</dbReference>
<evidence type="ECO:0000259" key="17">
    <source>
        <dbReference type="PROSITE" id="PS50860"/>
    </source>
</evidence>
<evidence type="ECO:0000256" key="11">
    <source>
        <dbReference type="ARBA" id="ARBA00022840"/>
    </source>
</evidence>
<dbReference type="Gene3D" id="3.30.980.10">
    <property type="entry name" value="Threonyl-trna Synthetase, Chain A, domain 2"/>
    <property type="match status" value="1"/>
</dbReference>
<dbReference type="AlphaFoldDB" id="A0A923L6J5"/>
<evidence type="ECO:0000256" key="7">
    <source>
        <dbReference type="ARBA" id="ARBA00022598"/>
    </source>
</evidence>
<feature type="domain" description="Alanyl-transfer RNA synthetases family profile" evidence="17">
    <location>
        <begin position="1"/>
        <end position="213"/>
    </location>
</feature>
<keyword evidence="13" id="KW-0648">Protein biosynthesis</keyword>
<dbReference type="Gene3D" id="2.40.30.130">
    <property type="match status" value="1"/>
</dbReference>
<keyword evidence="12" id="KW-0694">RNA-binding</keyword>
<evidence type="ECO:0000256" key="10">
    <source>
        <dbReference type="ARBA" id="ARBA00022833"/>
    </source>
</evidence>
<dbReference type="GO" id="GO:0005737">
    <property type="term" value="C:cytoplasm"/>
    <property type="evidence" value="ECO:0007669"/>
    <property type="project" value="UniProtKB-SubCell"/>
</dbReference>
<keyword evidence="10" id="KW-0862">Zinc</keyword>
<evidence type="ECO:0000256" key="1">
    <source>
        <dbReference type="ARBA" id="ARBA00001947"/>
    </source>
</evidence>
<dbReference type="GO" id="GO:0000049">
    <property type="term" value="F:tRNA binding"/>
    <property type="evidence" value="ECO:0007669"/>
    <property type="project" value="UniProtKB-KW"/>
</dbReference>
<evidence type="ECO:0000256" key="15">
    <source>
        <dbReference type="ARBA" id="ARBA00032577"/>
    </source>
</evidence>
<dbReference type="GO" id="GO:0006419">
    <property type="term" value="P:alanyl-tRNA aminoacylation"/>
    <property type="evidence" value="ECO:0007669"/>
    <property type="project" value="InterPro"/>
</dbReference>
<feature type="coiled-coil region" evidence="16">
    <location>
        <begin position="261"/>
        <end position="288"/>
    </location>
</feature>
<keyword evidence="19" id="KW-1185">Reference proteome</keyword>
<evidence type="ECO:0000256" key="16">
    <source>
        <dbReference type="SAM" id="Coils"/>
    </source>
</evidence>
<dbReference type="RefSeq" id="WP_186870061.1">
    <property type="nucleotide sequence ID" value="NZ_JACOOL010000007.1"/>
</dbReference>
<keyword evidence="8" id="KW-0479">Metal-binding</keyword>
<evidence type="ECO:0000256" key="9">
    <source>
        <dbReference type="ARBA" id="ARBA00022741"/>
    </source>
</evidence>
<organism evidence="18 19">
    <name type="scientific">Ornithinibacillus hominis</name>
    <dbReference type="NCBI Taxonomy" id="2763055"/>
    <lineage>
        <taxon>Bacteria</taxon>
        <taxon>Bacillati</taxon>
        <taxon>Bacillota</taxon>
        <taxon>Bacilli</taxon>
        <taxon>Bacillales</taxon>
        <taxon>Bacillaceae</taxon>
        <taxon>Ornithinibacillus</taxon>
    </lineage>
</organism>
<dbReference type="EMBL" id="JACOOL010000007">
    <property type="protein sequence ID" value="MBC5637352.1"/>
    <property type="molecule type" value="Genomic_DNA"/>
</dbReference>
<comment type="caution">
    <text evidence="18">The sequence shown here is derived from an EMBL/GenBank/DDBJ whole genome shotgun (WGS) entry which is preliminary data.</text>
</comment>
<reference evidence="18" key="1">
    <citation type="submission" date="2020-08" db="EMBL/GenBank/DDBJ databases">
        <title>Genome public.</title>
        <authorList>
            <person name="Liu C."/>
            <person name="Sun Q."/>
        </authorList>
    </citation>
    <scope>NUCLEOTIDE SEQUENCE</scope>
    <source>
        <strain evidence="18">BX22</strain>
    </source>
</reference>
<dbReference type="InterPro" id="IPR009000">
    <property type="entry name" value="Transl_B-barrel_sf"/>
</dbReference>
<dbReference type="InterPro" id="IPR018165">
    <property type="entry name" value="Ala-tRNA-synth_IIc_core"/>
</dbReference>
<keyword evidence="11" id="KW-0067">ATP-binding</keyword>
<comment type="cofactor">
    <cofactor evidence="1">
        <name>Zn(2+)</name>
        <dbReference type="ChEBI" id="CHEBI:29105"/>
    </cofactor>
</comment>
<dbReference type="InterPro" id="IPR051335">
    <property type="entry name" value="Alanyl-tRNA_Editing_Enzymes"/>
</dbReference>
<evidence type="ECO:0000256" key="6">
    <source>
        <dbReference type="ARBA" id="ARBA00022555"/>
    </source>
</evidence>
<gene>
    <name evidence="18" type="ORF">H8S33_11100</name>
</gene>
<keyword evidence="7" id="KW-0436">Ligase</keyword>
<keyword evidence="16" id="KW-0175">Coiled coil</keyword>
<evidence type="ECO:0000256" key="2">
    <source>
        <dbReference type="ARBA" id="ARBA00004496"/>
    </source>
</evidence>
<keyword evidence="6" id="KW-0820">tRNA-binding</keyword>
<evidence type="ECO:0000256" key="8">
    <source>
        <dbReference type="ARBA" id="ARBA00022723"/>
    </source>
</evidence>
<evidence type="ECO:0000256" key="3">
    <source>
        <dbReference type="ARBA" id="ARBA00008226"/>
    </source>
</evidence>
<dbReference type="Pfam" id="PF01411">
    <property type="entry name" value="tRNA-synt_2c"/>
    <property type="match status" value="1"/>
</dbReference>
<dbReference type="EC" id="6.1.1.7" evidence="4"/>
<dbReference type="PANTHER" id="PTHR43462">
    <property type="entry name" value="ALANYL-TRNA EDITING PROTEIN"/>
    <property type="match status" value="1"/>
</dbReference>
<dbReference type="InterPro" id="IPR003156">
    <property type="entry name" value="DHHA1_dom"/>
</dbReference>
<evidence type="ECO:0000313" key="19">
    <source>
        <dbReference type="Proteomes" id="UP000637359"/>
    </source>
</evidence>
<evidence type="ECO:0000256" key="5">
    <source>
        <dbReference type="ARBA" id="ARBA00017959"/>
    </source>
</evidence>
<evidence type="ECO:0000256" key="14">
    <source>
        <dbReference type="ARBA" id="ARBA00023146"/>
    </source>
</evidence>
<dbReference type="FunFam" id="3.10.310.40:FF:000001">
    <property type="entry name" value="Alanine--tRNA ligase"/>
    <property type="match status" value="1"/>
</dbReference>
<dbReference type="GO" id="GO:0046872">
    <property type="term" value="F:metal ion binding"/>
    <property type="evidence" value="ECO:0007669"/>
    <property type="project" value="UniProtKB-KW"/>
</dbReference>
<dbReference type="InterPro" id="IPR012947">
    <property type="entry name" value="tRNA_SAD"/>
</dbReference>
<dbReference type="Proteomes" id="UP000637359">
    <property type="component" value="Unassembled WGS sequence"/>
</dbReference>
<comment type="similarity">
    <text evidence="3">Belongs to the class-II aminoacyl-tRNA synthetase family.</text>
</comment>
<dbReference type="SUPFAM" id="SSF55186">
    <property type="entry name" value="ThrRS/AlaRS common domain"/>
    <property type="match status" value="1"/>
</dbReference>
<keyword evidence="9" id="KW-0547">Nucleotide-binding</keyword>
<dbReference type="GO" id="GO:0005524">
    <property type="term" value="F:ATP binding"/>
    <property type="evidence" value="ECO:0007669"/>
    <property type="project" value="UniProtKB-KW"/>
</dbReference>
<comment type="subcellular location">
    <subcellularLocation>
        <location evidence="2">Cytoplasm</location>
    </subcellularLocation>
</comment>
<dbReference type="PROSITE" id="PS50860">
    <property type="entry name" value="AA_TRNA_LIGASE_II_ALA"/>
    <property type="match status" value="1"/>
</dbReference>
<evidence type="ECO:0000256" key="13">
    <source>
        <dbReference type="ARBA" id="ARBA00022917"/>
    </source>
</evidence>
<dbReference type="Gene3D" id="3.10.310.40">
    <property type="match status" value="1"/>
</dbReference>
<sequence length="399" mass="45419">MKTEKLYYQDPYLGRFTASILHKGKDEQGQFYVVLDQTAFYPTGGGQPHDTGTLDDIEVYNVVEIDGKIRHYLNGTLDKDQECVGEIDWERRLDHMQQHAGQHILSAAFEEEYGYKTVSFHLGKELCSIDLATDLLTKEEALAVENIANIIIIENRPIETRWVTKDELIHYRLRKKVSVSQNIRLVIIPDFDYNGCGGTHPNSTGQVGSIEILHWENHKKHTRLYFVCGKRVRHQLHEKHQVIQGLTAILSTPQEQLIEATKRVIEQTRELENTVKDLKLQLIDYEAASLMEKYTNQIGFRLIEQVFENRTMPEIQQLAKNITAKSTNTLVFFVNETIDKLQIVCACGSDVPMKMNQVLKQVLPRINGKGGGTDTIAQGGGEKLVTGKELMAELVKELD</sequence>
<protein>
    <recommendedName>
        <fullName evidence="5">Alanine--tRNA ligase</fullName>
        <ecNumber evidence="4">6.1.1.7</ecNumber>
    </recommendedName>
    <alternativeName>
        <fullName evidence="15">Alanyl-tRNA synthetase</fullName>
    </alternativeName>
</protein>
<keyword evidence="14" id="KW-0030">Aminoacyl-tRNA synthetase</keyword>
<dbReference type="GO" id="GO:0002161">
    <property type="term" value="F:aminoacyl-tRNA deacylase activity"/>
    <property type="evidence" value="ECO:0007669"/>
    <property type="project" value="UniProtKB-ARBA"/>
</dbReference>
<evidence type="ECO:0000256" key="12">
    <source>
        <dbReference type="ARBA" id="ARBA00022884"/>
    </source>
</evidence>
<dbReference type="GO" id="GO:0004813">
    <property type="term" value="F:alanine-tRNA ligase activity"/>
    <property type="evidence" value="ECO:0007669"/>
    <property type="project" value="UniProtKB-EC"/>
</dbReference>
<evidence type="ECO:0000313" key="18">
    <source>
        <dbReference type="EMBL" id="MBC5637352.1"/>
    </source>
</evidence>
<accession>A0A923L6J5</accession>
<evidence type="ECO:0000256" key="4">
    <source>
        <dbReference type="ARBA" id="ARBA00013168"/>
    </source>
</evidence>
<dbReference type="InterPro" id="IPR018163">
    <property type="entry name" value="Thr/Ala-tRNA-synth_IIc_edit"/>
</dbReference>
<dbReference type="PANTHER" id="PTHR43462:SF1">
    <property type="entry name" value="ALANYL-TRNA EDITING PROTEIN AARSD1"/>
    <property type="match status" value="1"/>
</dbReference>
<dbReference type="Pfam" id="PF07973">
    <property type="entry name" value="tRNA_SAD"/>
    <property type="match status" value="1"/>
</dbReference>
<dbReference type="Pfam" id="PF02272">
    <property type="entry name" value="DHHA1"/>
    <property type="match status" value="1"/>
</dbReference>
<dbReference type="SUPFAM" id="SSF50447">
    <property type="entry name" value="Translation proteins"/>
    <property type="match status" value="1"/>
</dbReference>
<proteinExistence type="inferred from homology"/>
<name>A0A923L6J5_9BACI</name>